<dbReference type="InterPro" id="IPR006626">
    <property type="entry name" value="PbH1"/>
</dbReference>
<dbReference type="Proteomes" id="UP000199392">
    <property type="component" value="Unassembled WGS sequence"/>
</dbReference>
<evidence type="ECO:0000313" key="6">
    <source>
        <dbReference type="EMBL" id="SFT22410.1"/>
    </source>
</evidence>
<protein>
    <submittedName>
        <fullName evidence="6">Polygalacturonase</fullName>
    </submittedName>
</protein>
<dbReference type="AlphaFoldDB" id="A0A1I6W8W1"/>
<evidence type="ECO:0000256" key="1">
    <source>
        <dbReference type="ARBA" id="ARBA00008834"/>
    </source>
</evidence>
<evidence type="ECO:0000256" key="3">
    <source>
        <dbReference type="ARBA" id="ARBA00023295"/>
    </source>
</evidence>
<dbReference type="InterPro" id="IPR051801">
    <property type="entry name" value="GH28_Enzymes"/>
</dbReference>
<name>A0A1I6W8W1_9RHOB</name>
<organism evidence="6 7">
    <name type="scientific">Alloyangia pacifica</name>
    <dbReference type="NCBI Taxonomy" id="311180"/>
    <lineage>
        <taxon>Bacteria</taxon>
        <taxon>Pseudomonadati</taxon>
        <taxon>Pseudomonadota</taxon>
        <taxon>Alphaproteobacteria</taxon>
        <taxon>Rhodobacterales</taxon>
        <taxon>Roseobacteraceae</taxon>
        <taxon>Alloyangia</taxon>
    </lineage>
</organism>
<dbReference type="Gene3D" id="2.160.20.10">
    <property type="entry name" value="Single-stranded right-handed beta-helix, Pectin lyase-like"/>
    <property type="match status" value="1"/>
</dbReference>
<dbReference type="RefSeq" id="WP_092429919.1">
    <property type="nucleotide sequence ID" value="NZ_FNCL01000016.1"/>
</dbReference>
<dbReference type="SMART" id="SM00710">
    <property type="entry name" value="PbH1"/>
    <property type="match status" value="4"/>
</dbReference>
<evidence type="ECO:0000256" key="2">
    <source>
        <dbReference type="ARBA" id="ARBA00022801"/>
    </source>
</evidence>
<dbReference type="InterPro" id="IPR012334">
    <property type="entry name" value="Pectin_lyas_fold"/>
</dbReference>
<dbReference type="InterPro" id="IPR011050">
    <property type="entry name" value="Pectin_lyase_fold/virulence"/>
</dbReference>
<dbReference type="PANTHER" id="PTHR31339">
    <property type="entry name" value="PECTIN LYASE-RELATED"/>
    <property type="match status" value="1"/>
</dbReference>
<dbReference type="EMBL" id="FOZW01000016">
    <property type="protein sequence ID" value="SFT22410.1"/>
    <property type="molecule type" value="Genomic_DNA"/>
</dbReference>
<keyword evidence="3 4" id="KW-0326">Glycosidase</keyword>
<gene>
    <name evidence="6" type="ORF">SAMN04488050_11662</name>
</gene>
<dbReference type="STRING" id="311180.SAMN04488050_11662"/>
<feature type="region of interest" description="Disordered" evidence="5">
    <location>
        <begin position="496"/>
        <end position="518"/>
    </location>
</feature>
<dbReference type="OrthoDB" id="9795222at2"/>
<dbReference type="GO" id="GO:0005975">
    <property type="term" value="P:carbohydrate metabolic process"/>
    <property type="evidence" value="ECO:0007669"/>
    <property type="project" value="InterPro"/>
</dbReference>
<comment type="similarity">
    <text evidence="1 4">Belongs to the glycosyl hydrolase 28 family.</text>
</comment>
<evidence type="ECO:0000313" key="7">
    <source>
        <dbReference type="Proteomes" id="UP000199392"/>
    </source>
</evidence>
<dbReference type="Pfam" id="PF00295">
    <property type="entry name" value="Glyco_hydro_28"/>
    <property type="match status" value="1"/>
</dbReference>
<evidence type="ECO:0000256" key="5">
    <source>
        <dbReference type="SAM" id="MobiDB-lite"/>
    </source>
</evidence>
<keyword evidence="7" id="KW-1185">Reference proteome</keyword>
<evidence type="ECO:0000256" key="4">
    <source>
        <dbReference type="RuleBase" id="RU361169"/>
    </source>
</evidence>
<accession>A0A1I6W8W1</accession>
<dbReference type="PANTHER" id="PTHR31339:SF9">
    <property type="entry name" value="PLASMIN AND FIBRONECTIN-BINDING PROTEIN A"/>
    <property type="match status" value="1"/>
</dbReference>
<dbReference type="GO" id="GO:0004650">
    <property type="term" value="F:polygalacturonase activity"/>
    <property type="evidence" value="ECO:0007669"/>
    <property type="project" value="InterPro"/>
</dbReference>
<dbReference type="InterPro" id="IPR000743">
    <property type="entry name" value="Glyco_hydro_28"/>
</dbReference>
<dbReference type="PROSITE" id="PS00502">
    <property type="entry name" value="POLYGALACTURONASE"/>
    <property type="match status" value="1"/>
</dbReference>
<proteinExistence type="inferred from homology"/>
<dbReference type="SUPFAM" id="SSF51126">
    <property type="entry name" value="Pectin lyase-like"/>
    <property type="match status" value="1"/>
</dbReference>
<reference evidence="7" key="1">
    <citation type="submission" date="2016-10" db="EMBL/GenBank/DDBJ databases">
        <authorList>
            <person name="Varghese N."/>
            <person name="Submissions S."/>
        </authorList>
    </citation>
    <scope>NUCLEOTIDE SEQUENCE [LARGE SCALE GENOMIC DNA]</scope>
    <source>
        <strain evidence="7">DSM 26894</strain>
    </source>
</reference>
<sequence>MTLRCAAVTPRMAVLCLAPPPARFTLEPARPWRLSRAGVTVAEGTACRVVLPLGPLVPGSDYQFRCGGESLNFTTAPCPGALDVTDFGARAGLPDTPLAAAGNAAAFAEAIARLPQGGTLIVPPGIWLCAPVELRSDMILHLSHGATLAAPSDRTGWSILPARSPGGTMLGSWEGLPAACFRAPLHAINTRNLTIEGFGTLDGGGDRGDWWSWPKQTREGARRPRGLHLIDAEATRLIGFTIRNAPSWTIHPQGCRDLFAACLSIQAPHDSPNTDGFDPDMCEDVTILGTHFSVGDDCIAIKAGKRGDKGEDDHLRPTRRVTVQHCLMERGHGGCVIGSEMSGGVTDVTVRDCEMLGTDRGLRLKTRRGRGGEIARIAMRNVTMDGVLTAFSANAHYFCDHDGHADWVQSRTPAAIGHLTPHIGEITVEDVEVRNLAHALGAFLGLPEAPIGPIRLSGITLHSHDPAARAEPPLMADGVRALRHAGVLAEHATIEGHPAPEAAPLSTDAFLNRSPAQP</sequence>
<keyword evidence="2 4" id="KW-0378">Hydrolase</keyword>